<keyword evidence="4" id="KW-0744">Spermatogenesis</keyword>
<feature type="transmembrane region" description="Helical" evidence="5">
    <location>
        <begin position="22"/>
        <end position="43"/>
    </location>
</feature>
<keyword evidence="2" id="KW-0963">Cytoplasm</keyword>
<evidence type="ECO:0000259" key="6">
    <source>
        <dbReference type="PROSITE" id="PS51644"/>
    </source>
</evidence>
<proteinExistence type="predicted"/>
<keyword evidence="5" id="KW-0812">Transmembrane</keyword>
<dbReference type="AlphaFoldDB" id="A0AA88IMD4"/>
<dbReference type="Pfam" id="PF12872">
    <property type="entry name" value="OST-HTH"/>
    <property type="match status" value="4"/>
</dbReference>
<protein>
    <recommendedName>
        <fullName evidence="6">HTH OST-type domain-containing protein</fullName>
    </recommendedName>
</protein>
<name>A0AA88IMD4_ARTSF</name>
<dbReference type="InterPro" id="IPR025605">
    <property type="entry name" value="OST-HTH/LOTUS_dom"/>
</dbReference>
<comment type="caution">
    <text evidence="7">The sequence shown here is derived from an EMBL/GenBank/DDBJ whole genome shotgun (WGS) entry which is preliminary data.</text>
</comment>
<feature type="domain" description="HTH OST-type" evidence="6">
    <location>
        <begin position="564"/>
        <end position="639"/>
    </location>
</feature>
<keyword evidence="5" id="KW-1133">Transmembrane helix</keyword>
<keyword evidence="3" id="KW-0677">Repeat</keyword>
<comment type="subcellular location">
    <subcellularLocation>
        <location evidence="1">Cytoplasm</location>
    </subcellularLocation>
</comment>
<dbReference type="InterPro" id="IPR041966">
    <property type="entry name" value="LOTUS-like"/>
</dbReference>
<dbReference type="InterPro" id="IPR002999">
    <property type="entry name" value="Tudor"/>
</dbReference>
<feature type="transmembrane region" description="Helical" evidence="5">
    <location>
        <begin position="143"/>
        <end position="164"/>
    </location>
</feature>
<dbReference type="GO" id="GO:0005737">
    <property type="term" value="C:cytoplasm"/>
    <property type="evidence" value="ECO:0007669"/>
    <property type="project" value="UniProtKB-SubCell"/>
</dbReference>
<dbReference type="Gene3D" id="2.40.50.90">
    <property type="match status" value="1"/>
</dbReference>
<reference evidence="7" key="1">
    <citation type="submission" date="2023-07" db="EMBL/GenBank/DDBJ databases">
        <title>Chromosome-level genome assembly of Artemia franciscana.</title>
        <authorList>
            <person name="Jo E."/>
        </authorList>
    </citation>
    <scope>NUCLEOTIDE SEQUENCE</scope>
    <source>
        <tissue evidence="7">Whole body</tissue>
    </source>
</reference>
<dbReference type="InterPro" id="IPR050621">
    <property type="entry name" value="Tudor_domain_containing"/>
</dbReference>
<dbReference type="PANTHER" id="PTHR22948:SF29">
    <property type="entry name" value="FI02030P-RELATED"/>
    <property type="match status" value="1"/>
</dbReference>
<dbReference type="Proteomes" id="UP001187531">
    <property type="component" value="Unassembled WGS sequence"/>
</dbReference>
<accession>A0AA88IMD4</accession>
<evidence type="ECO:0000256" key="1">
    <source>
        <dbReference type="ARBA" id="ARBA00004496"/>
    </source>
</evidence>
<dbReference type="EMBL" id="JAVRJZ010000003">
    <property type="protein sequence ID" value="KAK2724417.1"/>
    <property type="molecule type" value="Genomic_DNA"/>
</dbReference>
<keyword evidence="4" id="KW-0221">Differentiation</keyword>
<dbReference type="GO" id="GO:0007283">
    <property type="term" value="P:spermatogenesis"/>
    <property type="evidence" value="ECO:0007669"/>
    <property type="project" value="UniProtKB-KW"/>
</dbReference>
<dbReference type="InterPro" id="IPR035437">
    <property type="entry name" value="SNase_OB-fold_sf"/>
</dbReference>
<gene>
    <name evidence="7" type="ORF">QYM36_001059</name>
</gene>
<dbReference type="Pfam" id="PF00567">
    <property type="entry name" value="TUDOR"/>
    <property type="match status" value="1"/>
</dbReference>
<evidence type="ECO:0000256" key="5">
    <source>
        <dbReference type="SAM" id="Phobius"/>
    </source>
</evidence>
<feature type="non-terminal residue" evidence="7">
    <location>
        <position position="868"/>
    </location>
</feature>
<dbReference type="Gene3D" id="2.30.30.140">
    <property type="match status" value="1"/>
</dbReference>
<feature type="domain" description="HTH OST-type" evidence="6">
    <location>
        <begin position="215"/>
        <end position="289"/>
    </location>
</feature>
<dbReference type="SUPFAM" id="SSF63748">
    <property type="entry name" value="Tudor/PWWP/MBT"/>
    <property type="match status" value="1"/>
</dbReference>
<dbReference type="CDD" id="cd08824">
    <property type="entry name" value="LOTUS"/>
    <property type="match status" value="1"/>
</dbReference>
<evidence type="ECO:0000313" key="7">
    <source>
        <dbReference type="EMBL" id="KAK2724417.1"/>
    </source>
</evidence>
<organism evidence="7 8">
    <name type="scientific">Artemia franciscana</name>
    <name type="common">Brine shrimp</name>
    <name type="synonym">Artemia sanfranciscana</name>
    <dbReference type="NCBI Taxonomy" id="6661"/>
    <lineage>
        <taxon>Eukaryota</taxon>
        <taxon>Metazoa</taxon>
        <taxon>Ecdysozoa</taxon>
        <taxon>Arthropoda</taxon>
        <taxon>Crustacea</taxon>
        <taxon>Branchiopoda</taxon>
        <taxon>Anostraca</taxon>
        <taxon>Artemiidae</taxon>
        <taxon>Artemia</taxon>
    </lineage>
</organism>
<feature type="domain" description="HTH OST-type" evidence="6">
    <location>
        <begin position="477"/>
        <end position="550"/>
    </location>
</feature>
<sequence length="868" mass="101134">MHLGAQAAERNVVLTSFCAEGIFMWLLLIWLIAASACMIVLLTNCCRSKGETKSQTEYEYMDWKALEEARVRLRSQYAVQTLKRRPAHTLRRCVSDSDLSMNSCDDLIAPPAPPLPPGPLFANNRSDLNRRMRLQLQSEKADLIAWSIFFSFFFFFYAFLVLAYNQKRPVNNPAFTTAIPTLRCNTVNIIIAKNWLTILRSIVPNHIEEQNMDCDYEKVRNNTMCILTVSPDGLPLPRFLKEYSETISETFPYRELGYKTPLDCLRSFKNVLNVINNPRGNDPLLVAIPENKVIHMRKLVAQQKSVSKQSKIIKSVYHNLEKRRNAQGILKTNFEPRRKMEEEKPIKSNEEESRFYVPKVDGPPKRQMVELTPSASSQKYNIIEESLDDNVPKTLDELKTNIKLLMSRHPEGIQLHSFSECYQELFCHTINPCFYGMTNLKGLLINFSPFIKVQDENVILTCEEDVEEKLKIAHRQKLKALKKRILSICEKYREKGVLLTQLSDIHKEIYDTRIKPSDFGFSNLSQILLEFRGEVKLEDSEKGLVIYESGYRPKWMKRILVPNLPASVQNRIETVLKIYQKGGIFMDKLEFGYQHHFKMNFVLSEWGYESLEDLVNYLEGKILRIDKYANDRLLLHYLPMAERDPHSLPISFDCSIISDWAVPIPENVVHPLSLFKRSKLPKDININSEVFLAAGEIISPGKFYFQFADENQKTEFEDTEYKMNDFYLNNYQQYLLPKDNIIKGMVVAVPYENFWHRARVVDPNDFQKIRLFCFDYGTYFDACLTQICYLEERFYTYPAQGHIGCLASIEPVGGQWDRNATNLFLDWFKEKVLFAYVKKIEETGKYPVVHLEVHYTHDNLDFCVNEYL</sequence>
<dbReference type="PANTHER" id="PTHR22948">
    <property type="entry name" value="TUDOR DOMAIN CONTAINING PROTEIN"/>
    <property type="match status" value="1"/>
</dbReference>
<keyword evidence="8" id="KW-1185">Reference proteome</keyword>
<evidence type="ECO:0000256" key="2">
    <source>
        <dbReference type="ARBA" id="ARBA00022490"/>
    </source>
</evidence>
<evidence type="ECO:0000256" key="3">
    <source>
        <dbReference type="ARBA" id="ARBA00022737"/>
    </source>
</evidence>
<keyword evidence="5" id="KW-0472">Membrane</keyword>
<evidence type="ECO:0000313" key="8">
    <source>
        <dbReference type="Proteomes" id="UP001187531"/>
    </source>
</evidence>
<dbReference type="GO" id="GO:0030154">
    <property type="term" value="P:cell differentiation"/>
    <property type="evidence" value="ECO:0007669"/>
    <property type="project" value="UniProtKB-ARBA"/>
</dbReference>
<dbReference type="Gene3D" id="3.30.420.610">
    <property type="entry name" value="LOTUS domain-like"/>
    <property type="match status" value="4"/>
</dbReference>
<evidence type="ECO:0000256" key="4">
    <source>
        <dbReference type="ARBA" id="ARBA00022871"/>
    </source>
</evidence>
<dbReference type="PROSITE" id="PS51644">
    <property type="entry name" value="HTH_OST"/>
    <property type="match status" value="3"/>
</dbReference>